<dbReference type="AlphaFoldDB" id="A0A6A4SHN8"/>
<dbReference type="Proteomes" id="UP000438429">
    <property type="component" value="Unassembled WGS sequence"/>
</dbReference>
<organism evidence="1 2">
    <name type="scientific">Scophthalmus maximus</name>
    <name type="common">Turbot</name>
    <name type="synonym">Psetta maxima</name>
    <dbReference type="NCBI Taxonomy" id="52904"/>
    <lineage>
        <taxon>Eukaryota</taxon>
        <taxon>Metazoa</taxon>
        <taxon>Chordata</taxon>
        <taxon>Craniata</taxon>
        <taxon>Vertebrata</taxon>
        <taxon>Euteleostomi</taxon>
        <taxon>Actinopterygii</taxon>
        <taxon>Neopterygii</taxon>
        <taxon>Teleostei</taxon>
        <taxon>Neoteleostei</taxon>
        <taxon>Acanthomorphata</taxon>
        <taxon>Carangaria</taxon>
        <taxon>Pleuronectiformes</taxon>
        <taxon>Pleuronectoidei</taxon>
        <taxon>Scophthalmidae</taxon>
        <taxon>Scophthalmus</taxon>
    </lineage>
</organism>
<comment type="caution">
    <text evidence="1">The sequence shown here is derived from an EMBL/GenBank/DDBJ whole genome shotgun (WGS) entry which is preliminary data.</text>
</comment>
<name>A0A6A4SHN8_SCOMX</name>
<evidence type="ECO:0000313" key="2">
    <source>
        <dbReference type="Proteomes" id="UP000438429"/>
    </source>
</evidence>
<reference evidence="1 2" key="1">
    <citation type="submission" date="2019-06" db="EMBL/GenBank/DDBJ databases">
        <title>Draft genomes of female and male turbot (Scophthalmus maximus).</title>
        <authorList>
            <person name="Xu H."/>
            <person name="Xu X.-W."/>
            <person name="Shao C."/>
            <person name="Chen S."/>
        </authorList>
    </citation>
    <scope>NUCLEOTIDE SEQUENCE [LARGE SCALE GENOMIC DNA]</scope>
    <source>
        <strain evidence="1">Ysfricsl-2016a</strain>
        <tissue evidence="1">Blood</tissue>
    </source>
</reference>
<protein>
    <submittedName>
        <fullName evidence="1">Uncharacterized protein</fullName>
    </submittedName>
</protein>
<evidence type="ECO:0000313" key="1">
    <source>
        <dbReference type="EMBL" id="KAF0030671.1"/>
    </source>
</evidence>
<sequence length="97" mass="11320">MSLDVFSRYVRGRRRGADDRTLTFCAKVRYTSGRCQLPLKNEEEEEEENKKKKEEETGIQICCTITHVVISHRNHSAQPHHIPRPAFLDSFTIESLF</sequence>
<gene>
    <name evidence="1" type="ORF">F2P81_017402</name>
</gene>
<proteinExistence type="predicted"/>
<dbReference type="EMBL" id="VEVO01000015">
    <property type="protein sequence ID" value="KAF0030671.1"/>
    <property type="molecule type" value="Genomic_DNA"/>
</dbReference>
<accession>A0A6A4SHN8</accession>